<organism evidence="2 3">
    <name type="scientific">Brumicola pallidula DSM 14239 = ACAM 615</name>
    <dbReference type="NCBI Taxonomy" id="1121922"/>
    <lineage>
        <taxon>Bacteria</taxon>
        <taxon>Pseudomonadati</taxon>
        <taxon>Pseudomonadota</taxon>
        <taxon>Gammaproteobacteria</taxon>
        <taxon>Alteromonadales</taxon>
        <taxon>Alteromonadaceae</taxon>
        <taxon>Brumicola</taxon>
    </lineage>
</organism>
<evidence type="ECO:0000256" key="1">
    <source>
        <dbReference type="SAM" id="SignalP"/>
    </source>
</evidence>
<dbReference type="AlphaFoldDB" id="K7A439"/>
<dbReference type="STRING" id="1121922.GCA_000428905_01675"/>
<name>K7A439_9ALTE</name>
<dbReference type="EMBL" id="BAEQ01000054">
    <property type="protein sequence ID" value="GAC30250.1"/>
    <property type="molecule type" value="Genomic_DNA"/>
</dbReference>
<dbReference type="SUPFAM" id="SSF53822">
    <property type="entry name" value="Periplasmic binding protein-like I"/>
    <property type="match status" value="1"/>
</dbReference>
<dbReference type="InterPro" id="IPR028082">
    <property type="entry name" value="Peripla_BP_I"/>
</dbReference>
<evidence type="ECO:0000313" key="2">
    <source>
        <dbReference type="EMBL" id="GAC30250.1"/>
    </source>
</evidence>
<feature type="signal peptide" evidence="1">
    <location>
        <begin position="1"/>
        <end position="19"/>
    </location>
</feature>
<comment type="caution">
    <text evidence="2">The sequence shown here is derived from an EMBL/GenBank/DDBJ whole genome shotgun (WGS) entry which is preliminary data.</text>
</comment>
<proteinExistence type="predicted"/>
<dbReference type="Gene3D" id="3.40.50.2300">
    <property type="match status" value="2"/>
</dbReference>
<protein>
    <submittedName>
        <fullName evidence="2">Uncharacterized protein</fullName>
    </submittedName>
</protein>
<reference evidence="3" key="1">
    <citation type="journal article" date="2014" name="Environ. Microbiol.">
        <title>Comparative genomics of the marine bacterial genus Glaciecola reveals the high degree of genomic diversity and genomic characteristic for cold adaptation.</title>
        <authorList>
            <person name="Qin Q.L."/>
            <person name="Xie B.B."/>
            <person name="Yu Y."/>
            <person name="Shu Y.L."/>
            <person name="Rong J.C."/>
            <person name="Zhang Y.J."/>
            <person name="Zhao D.L."/>
            <person name="Chen X.L."/>
            <person name="Zhang X.Y."/>
            <person name="Chen B."/>
            <person name="Zhou B.C."/>
            <person name="Zhang Y.Z."/>
        </authorList>
    </citation>
    <scope>NUCLEOTIDE SEQUENCE [LARGE SCALE GENOMIC DNA]</scope>
    <source>
        <strain evidence="3">ACAM 615</strain>
    </source>
</reference>
<dbReference type="Proteomes" id="UP000006251">
    <property type="component" value="Unassembled WGS sequence"/>
</dbReference>
<sequence>MRYILSGFVAACLAFDVMASQLSVPITYISNRVEPSYAINDLLVRPENAGIAGAELGIADSNTTGKFLDQRFVFLSIDLAKQKNSKINWSEILPAPTLLLVDLDTETLFELLAYNSGLVAPHLIINVSAHSNVLRQTICSEYVFHTAPSYAQITDALGQWLLVKRLDNIFLIDGDTPQDTEWLESFKRTAKRYKLTISTEKKWSFNSDLRRTVGQEIPLFTQTARPYDVVVVADTHQRFGQYIPFNTYYPRPVVGSAGLVANTWHPSIEQWGAKQLQHRFMTLHDRYMQHHDYDSYVAIRAIAYAVQQTTSIDPSVLSSFLRGDKFQLAAYKGRKLTFRNYNGQLRMPIELTHPLGLVSRSPQVGFMHPLSELDTLGFDKSEVCQ</sequence>
<feature type="chain" id="PRO_5003901346" evidence="1">
    <location>
        <begin position="20"/>
        <end position="385"/>
    </location>
</feature>
<keyword evidence="1" id="KW-0732">Signal</keyword>
<gene>
    <name evidence="2" type="ORF">GPAL_3402</name>
</gene>
<accession>K7A439</accession>
<keyword evidence="3" id="KW-1185">Reference proteome</keyword>
<evidence type="ECO:0000313" key="3">
    <source>
        <dbReference type="Proteomes" id="UP000006251"/>
    </source>
</evidence>